<keyword evidence="1" id="KW-0547">Nucleotide-binding</keyword>
<name>A0AAD5CKN0_AMBAR</name>
<comment type="caution">
    <text evidence="3">The sequence shown here is derived from an EMBL/GenBank/DDBJ whole genome shotgun (WGS) entry which is preliminary data.</text>
</comment>
<dbReference type="GO" id="GO:0000054">
    <property type="term" value="P:ribosomal subunit export from nucleus"/>
    <property type="evidence" value="ECO:0007669"/>
    <property type="project" value="TreeGrafter"/>
</dbReference>
<dbReference type="GO" id="GO:0005525">
    <property type="term" value="F:GTP binding"/>
    <property type="evidence" value="ECO:0007669"/>
    <property type="project" value="UniProtKB-KW"/>
</dbReference>
<dbReference type="PANTHER" id="PTHR24071:SF0">
    <property type="entry name" value="GTP-BINDING NUCLEAR PROTEIN RAN"/>
    <property type="match status" value="1"/>
</dbReference>
<dbReference type="PANTHER" id="PTHR24071">
    <property type="entry name" value="RAN GTPASE"/>
    <property type="match status" value="1"/>
</dbReference>
<dbReference type="GO" id="GO:0005737">
    <property type="term" value="C:cytoplasm"/>
    <property type="evidence" value="ECO:0007669"/>
    <property type="project" value="TreeGrafter"/>
</dbReference>
<proteinExistence type="predicted"/>
<dbReference type="GO" id="GO:0006606">
    <property type="term" value="P:protein import into nucleus"/>
    <property type="evidence" value="ECO:0007669"/>
    <property type="project" value="TreeGrafter"/>
</dbReference>
<dbReference type="GO" id="GO:0003924">
    <property type="term" value="F:GTPase activity"/>
    <property type="evidence" value="ECO:0007669"/>
    <property type="project" value="InterPro"/>
</dbReference>
<dbReference type="AlphaFoldDB" id="A0AAD5CKN0"/>
<dbReference type="EMBL" id="JAMZMK010007749">
    <property type="protein sequence ID" value="KAI7743309.1"/>
    <property type="molecule type" value="Genomic_DNA"/>
</dbReference>
<dbReference type="Proteomes" id="UP001206925">
    <property type="component" value="Unassembled WGS sequence"/>
</dbReference>
<evidence type="ECO:0000256" key="1">
    <source>
        <dbReference type="ARBA" id="ARBA00022741"/>
    </source>
</evidence>
<organism evidence="3 4">
    <name type="scientific">Ambrosia artemisiifolia</name>
    <name type="common">Common ragweed</name>
    <dbReference type="NCBI Taxonomy" id="4212"/>
    <lineage>
        <taxon>Eukaryota</taxon>
        <taxon>Viridiplantae</taxon>
        <taxon>Streptophyta</taxon>
        <taxon>Embryophyta</taxon>
        <taxon>Tracheophyta</taxon>
        <taxon>Spermatophyta</taxon>
        <taxon>Magnoliopsida</taxon>
        <taxon>eudicotyledons</taxon>
        <taxon>Gunneridae</taxon>
        <taxon>Pentapetalae</taxon>
        <taxon>asterids</taxon>
        <taxon>campanulids</taxon>
        <taxon>Asterales</taxon>
        <taxon>Asteraceae</taxon>
        <taxon>Asteroideae</taxon>
        <taxon>Heliantheae alliance</taxon>
        <taxon>Heliantheae</taxon>
        <taxon>Ambrosia</taxon>
    </lineage>
</organism>
<dbReference type="GO" id="GO:0005634">
    <property type="term" value="C:nucleus"/>
    <property type="evidence" value="ECO:0007669"/>
    <property type="project" value="TreeGrafter"/>
</dbReference>
<keyword evidence="4" id="KW-1185">Reference proteome</keyword>
<accession>A0AAD5CKN0</accession>
<evidence type="ECO:0000313" key="4">
    <source>
        <dbReference type="Proteomes" id="UP001206925"/>
    </source>
</evidence>
<evidence type="ECO:0000256" key="2">
    <source>
        <dbReference type="ARBA" id="ARBA00023134"/>
    </source>
</evidence>
<sequence>MALPNQQTVDYPSFKLVIVGDGGTGMDPNLHFVESPALAPPEVQIDMVAQQQHEAELAVAANQPLPDDDDDAFE</sequence>
<evidence type="ECO:0000313" key="3">
    <source>
        <dbReference type="EMBL" id="KAI7743309.1"/>
    </source>
</evidence>
<dbReference type="InterPro" id="IPR002041">
    <property type="entry name" value="Ran_GTPase"/>
</dbReference>
<protein>
    <submittedName>
        <fullName evidence="3">Uncharacterized protein</fullName>
    </submittedName>
</protein>
<reference evidence="3" key="1">
    <citation type="submission" date="2022-06" db="EMBL/GenBank/DDBJ databases">
        <title>Uncovering the hologenomic basis of an extraordinary plant invasion.</title>
        <authorList>
            <person name="Bieker V.C."/>
            <person name="Martin M.D."/>
            <person name="Gilbert T."/>
            <person name="Hodgins K."/>
            <person name="Battlay P."/>
            <person name="Petersen B."/>
            <person name="Wilson J."/>
        </authorList>
    </citation>
    <scope>NUCLEOTIDE SEQUENCE</scope>
    <source>
        <strain evidence="3">AA19_3_7</strain>
        <tissue evidence="3">Leaf</tissue>
    </source>
</reference>
<gene>
    <name evidence="3" type="ORF">M8C21_030723</name>
</gene>
<keyword evidence="2" id="KW-0342">GTP-binding</keyword>